<evidence type="ECO:0000256" key="1">
    <source>
        <dbReference type="SAM" id="Phobius"/>
    </source>
</evidence>
<feature type="transmembrane region" description="Helical" evidence="1">
    <location>
        <begin position="83"/>
        <end position="105"/>
    </location>
</feature>
<proteinExistence type="predicted"/>
<keyword evidence="1" id="KW-0472">Membrane</keyword>
<evidence type="ECO:0000313" key="2">
    <source>
        <dbReference type="EMBL" id="APT84429.1"/>
    </source>
</evidence>
<keyword evidence="1" id="KW-0812">Transmembrane</keyword>
<dbReference type="PIRSF" id="PIRSF009160">
    <property type="entry name" value="UCP009160"/>
    <property type="match status" value="1"/>
</dbReference>
<organism evidence="2 3">
    <name type="scientific">Corynebacterium aquilae DSM 44791</name>
    <dbReference type="NCBI Taxonomy" id="1431546"/>
    <lineage>
        <taxon>Bacteria</taxon>
        <taxon>Bacillati</taxon>
        <taxon>Actinomycetota</taxon>
        <taxon>Actinomycetes</taxon>
        <taxon>Mycobacteriales</taxon>
        <taxon>Corynebacteriaceae</taxon>
        <taxon>Corynebacterium</taxon>
    </lineage>
</organism>
<dbReference type="Pfam" id="PF12811">
    <property type="entry name" value="BaxI_1"/>
    <property type="match status" value="1"/>
</dbReference>
<protein>
    <submittedName>
        <fullName evidence="2">Membrane protein</fullName>
    </submittedName>
</protein>
<keyword evidence="1" id="KW-1133">Transmembrane helix</keyword>
<dbReference type="STRING" id="1431546.CAQU_04385"/>
<dbReference type="EMBL" id="CP009245">
    <property type="protein sequence ID" value="APT84429.1"/>
    <property type="molecule type" value="Genomic_DNA"/>
</dbReference>
<dbReference type="PANTHER" id="PTHR41282:SF1">
    <property type="entry name" value="CONSERVED TRANSMEMBRANE PROTEIN-RELATED"/>
    <property type="match status" value="1"/>
</dbReference>
<feature type="transmembrane region" description="Helical" evidence="1">
    <location>
        <begin position="206"/>
        <end position="226"/>
    </location>
</feature>
<dbReference type="KEGG" id="caqu:CAQU_04385"/>
<dbReference type="Proteomes" id="UP000185478">
    <property type="component" value="Chromosome"/>
</dbReference>
<feature type="transmembrane region" description="Helical" evidence="1">
    <location>
        <begin position="139"/>
        <end position="158"/>
    </location>
</feature>
<reference evidence="2 3" key="1">
    <citation type="submission" date="2014-08" db="EMBL/GenBank/DDBJ databases">
        <title>Complete genome sequence of Corynebacterium aquilae S-613T(T) (=DSM 44791(T)), isolated from the choana of a healthy golden eagle.</title>
        <authorList>
            <person name="Ruckert C."/>
            <person name="Albersmeier A."/>
            <person name="Winkler A."/>
            <person name="Kalinowski J."/>
        </authorList>
    </citation>
    <scope>NUCLEOTIDE SEQUENCE [LARGE SCALE GENOMIC DNA]</scope>
    <source>
        <strain evidence="2 3">S-613</strain>
    </source>
</reference>
<feature type="transmembrane region" description="Helical" evidence="1">
    <location>
        <begin position="56"/>
        <end position="77"/>
    </location>
</feature>
<keyword evidence="3" id="KW-1185">Reference proteome</keyword>
<gene>
    <name evidence="2" type="ORF">CAQU_04385</name>
</gene>
<dbReference type="AlphaFoldDB" id="A0A1L7CF06"/>
<feature type="transmembrane region" description="Helical" evidence="1">
    <location>
        <begin position="238"/>
        <end position="257"/>
    </location>
</feature>
<feature type="transmembrane region" description="Helical" evidence="1">
    <location>
        <begin position="170"/>
        <end position="194"/>
    </location>
</feature>
<dbReference type="PANTHER" id="PTHR41282">
    <property type="entry name" value="CONSERVED TRANSMEMBRANE PROTEIN-RELATED"/>
    <property type="match status" value="1"/>
</dbReference>
<dbReference type="InterPro" id="IPR010539">
    <property type="entry name" value="BaxI_1-like"/>
</dbReference>
<feature type="transmembrane region" description="Helical" evidence="1">
    <location>
        <begin position="112"/>
        <end position="133"/>
    </location>
</feature>
<dbReference type="RefSeq" id="WP_075725522.1">
    <property type="nucleotide sequence ID" value="NZ_CP009245.1"/>
</dbReference>
<evidence type="ECO:0000313" key="3">
    <source>
        <dbReference type="Proteomes" id="UP000185478"/>
    </source>
</evidence>
<name>A0A1L7CF06_9CORY</name>
<sequence length="270" mass="28540">MRSSNPVFSSLTKNSRGQAQAYTQAGYGQAESFNQYGAVPGQPLAPTSRAMTHDDVVTKTGITLGVIILGAIVTFFLGTQSPALANILMFVGMIGGLITVMVASFGRKYGSAAVTLIYAAFEGLFVGGISFFFSGQTSAIIGQAILGTLGVFLGMLFVYKNGIVKVTPRLTRIISSMIIGVVVLSLGNLVLFMFTGNNPLTNGGPIAILFSLVCIGLAAMSFLTDFDQADALVRAQAPANMAWGVALGLAVTLVWLYTEILRFLSYFQSR</sequence>
<dbReference type="OrthoDB" id="116480at2"/>
<accession>A0A1L7CF06</accession>